<evidence type="ECO:0000256" key="6">
    <source>
        <dbReference type="SAM" id="Phobius"/>
    </source>
</evidence>
<evidence type="ECO:0000256" key="4">
    <source>
        <dbReference type="ARBA" id="ARBA00022989"/>
    </source>
</evidence>
<comment type="subcellular location">
    <subcellularLocation>
        <location evidence="1">Membrane</location>
        <topology evidence="1">Multi-pass membrane protein</topology>
    </subcellularLocation>
</comment>
<dbReference type="GO" id="GO:0016020">
    <property type="term" value="C:membrane"/>
    <property type="evidence" value="ECO:0007669"/>
    <property type="project" value="UniProtKB-SubCell"/>
</dbReference>
<dbReference type="GO" id="GO:0016192">
    <property type="term" value="P:vesicle-mediated transport"/>
    <property type="evidence" value="ECO:0007669"/>
    <property type="project" value="InterPro"/>
</dbReference>
<dbReference type="OrthoDB" id="434393at2759"/>
<evidence type="ECO:0000313" key="8">
    <source>
        <dbReference type="Proteomes" id="UP000053105"/>
    </source>
</evidence>
<sequence length="144" mass="16792">MAFSLAAFSYIVALIIDAFLIIFAIFHVLIAFDELKTGYKNPIEQCNSLNSLVIPEYGLHILINILFLISSQWFSLLLNIPLIMYHLWQYYHRPIMSKPGLYDPTSIMSAQALKIHQREGWSKLTFYLLSFFYYLYGMISSLIH</sequence>
<dbReference type="SMART" id="SM01398">
    <property type="entry name" value="Cornichon"/>
    <property type="match status" value="1"/>
</dbReference>
<comment type="similarity">
    <text evidence="2">Belongs to the cornichon family.</text>
</comment>
<keyword evidence="8" id="KW-1185">Reference proteome</keyword>
<keyword evidence="4 6" id="KW-1133">Transmembrane helix</keyword>
<evidence type="ECO:0000256" key="1">
    <source>
        <dbReference type="ARBA" id="ARBA00004141"/>
    </source>
</evidence>
<name>A0A0N0BEP9_9HYME</name>
<gene>
    <name evidence="7" type="ORF">WN51_01066</name>
</gene>
<evidence type="ECO:0000313" key="7">
    <source>
        <dbReference type="EMBL" id="KOX72204.1"/>
    </source>
</evidence>
<accession>A0A0N0BEP9</accession>
<dbReference type="AlphaFoldDB" id="A0A0N0BEP9"/>
<keyword evidence="3 6" id="KW-0812">Transmembrane</keyword>
<feature type="transmembrane region" description="Helical" evidence="6">
    <location>
        <begin position="61"/>
        <end position="88"/>
    </location>
</feature>
<evidence type="ECO:0000256" key="2">
    <source>
        <dbReference type="ARBA" id="ARBA00010095"/>
    </source>
</evidence>
<reference evidence="7 8" key="1">
    <citation type="submission" date="2015-07" db="EMBL/GenBank/DDBJ databases">
        <title>The genome of Melipona quadrifasciata.</title>
        <authorList>
            <person name="Pan H."/>
            <person name="Kapheim K."/>
        </authorList>
    </citation>
    <scope>NUCLEOTIDE SEQUENCE [LARGE SCALE GENOMIC DNA]</scope>
    <source>
        <strain evidence="7">0111107301</strain>
        <tissue evidence="7">Whole body</tissue>
    </source>
</reference>
<organism evidence="7 8">
    <name type="scientific">Melipona quadrifasciata</name>
    <dbReference type="NCBI Taxonomy" id="166423"/>
    <lineage>
        <taxon>Eukaryota</taxon>
        <taxon>Metazoa</taxon>
        <taxon>Ecdysozoa</taxon>
        <taxon>Arthropoda</taxon>
        <taxon>Hexapoda</taxon>
        <taxon>Insecta</taxon>
        <taxon>Pterygota</taxon>
        <taxon>Neoptera</taxon>
        <taxon>Endopterygota</taxon>
        <taxon>Hymenoptera</taxon>
        <taxon>Apocrita</taxon>
        <taxon>Aculeata</taxon>
        <taxon>Apoidea</taxon>
        <taxon>Anthophila</taxon>
        <taxon>Apidae</taxon>
        <taxon>Melipona</taxon>
    </lineage>
</organism>
<dbReference type="PANTHER" id="PTHR12290">
    <property type="entry name" value="CORNICHON-RELATED"/>
    <property type="match status" value="1"/>
</dbReference>
<evidence type="ECO:0000256" key="5">
    <source>
        <dbReference type="ARBA" id="ARBA00023136"/>
    </source>
</evidence>
<protein>
    <submittedName>
        <fullName evidence="7">Protein cornichon</fullName>
    </submittedName>
</protein>
<dbReference type="Proteomes" id="UP000053105">
    <property type="component" value="Unassembled WGS sequence"/>
</dbReference>
<feature type="transmembrane region" description="Helical" evidence="6">
    <location>
        <begin position="7"/>
        <end position="32"/>
    </location>
</feature>
<dbReference type="EMBL" id="KQ435824">
    <property type="protein sequence ID" value="KOX72204.1"/>
    <property type="molecule type" value="Genomic_DNA"/>
</dbReference>
<proteinExistence type="inferred from homology"/>
<dbReference type="Pfam" id="PF03311">
    <property type="entry name" value="Cornichon"/>
    <property type="match status" value="1"/>
</dbReference>
<evidence type="ECO:0000256" key="3">
    <source>
        <dbReference type="ARBA" id="ARBA00022692"/>
    </source>
</evidence>
<feature type="transmembrane region" description="Helical" evidence="6">
    <location>
        <begin position="124"/>
        <end position="143"/>
    </location>
</feature>
<dbReference type="InterPro" id="IPR003377">
    <property type="entry name" value="Cornichon"/>
</dbReference>
<dbReference type="STRING" id="166423.A0A0N0BEP9"/>
<keyword evidence="5 6" id="KW-0472">Membrane</keyword>